<feature type="domain" description="Inositol 1,4,5-trisphosphate/ryanodine receptor" evidence="1">
    <location>
        <begin position="11"/>
        <end position="101"/>
    </location>
</feature>
<dbReference type="Gene3D" id="2.80.10.50">
    <property type="match status" value="1"/>
</dbReference>
<dbReference type="GO" id="GO:0006941">
    <property type="term" value="P:striated muscle contraction"/>
    <property type="evidence" value="ECO:0007669"/>
    <property type="project" value="TreeGrafter"/>
</dbReference>
<reference evidence="2 3" key="1">
    <citation type="journal article" date="2020" name="Nature">
        <title>Six reference-quality genomes reveal evolution of bat adaptations.</title>
        <authorList>
            <person name="Jebb D."/>
            <person name="Huang Z."/>
            <person name="Pippel M."/>
            <person name="Hughes G.M."/>
            <person name="Lavrichenko K."/>
            <person name="Devanna P."/>
            <person name="Winkler S."/>
            <person name="Jermiin L.S."/>
            <person name="Skirmuntt E.C."/>
            <person name="Katzourakis A."/>
            <person name="Burkitt-Gray L."/>
            <person name="Ray D.A."/>
            <person name="Sullivan K.A.M."/>
            <person name="Roscito J.G."/>
            <person name="Kirilenko B.M."/>
            <person name="Davalos L.M."/>
            <person name="Corthals A.P."/>
            <person name="Power M.L."/>
            <person name="Jones G."/>
            <person name="Ransome R.D."/>
            <person name="Dechmann D.K.N."/>
            <person name="Locatelli A.G."/>
            <person name="Puechmaille S.J."/>
            <person name="Fedrigo O."/>
            <person name="Jarvis E.D."/>
            <person name="Hiller M."/>
            <person name="Vernes S.C."/>
            <person name="Myers E.W."/>
            <person name="Teeling E.C."/>
        </authorList>
    </citation>
    <scope>NUCLEOTIDE SEQUENCE [LARGE SCALE GENOMIC DNA]</scope>
    <source>
        <strain evidence="2">Bat1K_MPI-CBG_1</strain>
    </source>
</reference>
<comment type="caution">
    <text evidence="2">The sequence shown here is derived from an EMBL/GenBank/DDBJ whole genome shotgun (WGS) entry which is preliminary data.</text>
</comment>
<dbReference type="GO" id="GO:0030018">
    <property type="term" value="C:Z disc"/>
    <property type="evidence" value="ECO:0007669"/>
    <property type="project" value="TreeGrafter"/>
</dbReference>
<dbReference type="Proteomes" id="UP000664940">
    <property type="component" value="Unassembled WGS sequence"/>
</dbReference>
<evidence type="ECO:0000259" key="1">
    <source>
        <dbReference type="Pfam" id="PF08709"/>
    </source>
</evidence>
<evidence type="ECO:0000313" key="3">
    <source>
        <dbReference type="Proteomes" id="UP000664940"/>
    </source>
</evidence>
<organism evidence="2 3">
    <name type="scientific">Phyllostomus discolor</name>
    <name type="common">pale spear-nosed bat</name>
    <dbReference type="NCBI Taxonomy" id="89673"/>
    <lineage>
        <taxon>Eukaryota</taxon>
        <taxon>Metazoa</taxon>
        <taxon>Chordata</taxon>
        <taxon>Craniata</taxon>
        <taxon>Vertebrata</taxon>
        <taxon>Euteleostomi</taxon>
        <taxon>Mammalia</taxon>
        <taxon>Eutheria</taxon>
        <taxon>Laurasiatheria</taxon>
        <taxon>Chiroptera</taxon>
        <taxon>Yangochiroptera</taxon>
        <taxon>Phyllostomidae</taxon>
        <taxon>Phyllostominae</taxon>
        <taxon>Phyllostomus</taxon>
    </lineage>
</organism>
<dbReference type="EMBL" id="JABVXQ010000001">
    <property type="protein sequence ID" value="KAF6130966.1"/>
    <property type="molecule type" value="Genomic_DNA"/>
</dbReference>
<dbReference type="AlphaFoldDB" id="A0A834BNH4"/>
<sequence>MAEGGEGGEDEIQFLRTEDEVVLQCIASIHKEQRKFCLAAEGLGNRLCFLEPTSEAKFVPPDLCVCSFVLEQSLSVRALQEMLASTGENGGEGISDLSEWVCYSLLQYTCTLHGQLASAVFVMNWAFHL</sequence>
<dbReference type="InterPro" id="IPR014821">
    <property type="entry name" value="Ins145_P3_rcpt"/>
</dbReference>
<dbReference type="GO" id="GO:0042383">
    <property type="term" value="C:sarcolemma"/>
    <property type="evidence" value="ECO:0007669"/>
    <property type="project" value="TreeGrafter"/>
</dbReference>
<gene>
    <name evidence="2" type="ORF">HJG60_007894</name>
</gene>
<name>A0A834BNH4_9CHIR</name>
<dbReference type="GO" id="GO:0005219">
    <property type="term" value="F:ryanodine-sensitive calcium-release channel activity"/>
    <property type="evidence" value="ECO:0007669"/>
    <property type="project" value="TreeGrafter"/>
</dbReference>
<proteinExistence type="predicted"/>
<dbReference type="Pfam" id="PF08709">
    <property type="entry name" value="Ins145_P3_rec"/>
    <property type="match status" value="1"/>
</dbReference>
<accession>A0A834BNH4</accession>
<dbReference type="InterPro" id="IPR015925">
    <property type="entry name" value="Ryanodine_IP3_receptor"/>
</dbReference>
<dbReference type="PANTHER" id="PTHR46399">
    <property type="entry name" value="B30.2/SPRY DOMAIN-CONTAINING PROTEIN"/>
    <property type="match status" value="1"/>
</dbReference>
<evidence type="ECO:0000313" key="2">
    <source>
        <dbReference type="EMBL" id="KAF6130966.1"/>
    </source>
</evidence>
<dbReference type="GO" id="GO:0034704">
    <property type="term" value="C:calcium channel complex"/>
    <property type="evidence" value="ECO:0007669"/>
    <property type="project" value="TreeGrafter"/>
</dbReference>
<dbReference type="GO" id="GO:0033017">
    <property type="term" value="C:sarcoplasmic reticulum membrane"/>
    <property type="evidence" value="ECO:0007669"/>
    <property type="project" value="TreeGrafter"/>
</dbReference>
<protein>
    <recommendedName>
        <fullName evidence="1">Inositol 1,4,5-trisphosphate/ryanodine receptor domain-containing protein</fullName>
    </recommendedName>
</protein>
<dbReference type="PANTHER" id="PTHR46399:SF9">
    <property type="entry name" value="RYANODINE RECEPTOR 3"/>
    <property type="match status" value="1"/>
</dbReference>
<dbReference type="GO" id="GO:0014808">
    <property type="term" value="P:release of sequestered calcium ion into cytosol by sarcoplasmic reticulum"/>
    <property type="evidence" value="ECO:0007669"/>
    <property type="project" value="TreeGrafter"/>
</dbReference>
<dbReference type="GO" id="GO:0005790">
    <property type="term" value="C:smooth endoplasmic reticulum"/>
    <property type="evidence" value="ECO:0007669"/>
    <property type="project" value="TreeGrafter"/>
</dbReference>